<name>A0A8D8DRD7_CULPI</name>
<proteinExistence type="predicted"/>
<dbReference type="EMBL" id="HBUE01173533">
    <property type="protein sequence ID" value="CAG6516548.1"/>
    <property type="molecule type" value="Transcribed_RNA"/>
</dbReference>
<feature type="compositionally biased region" description="Polar residues" evidence="1">
    <location>
        <begin position="167"/>
        <end position="182"/>
    </location>
</feature>
<dbReference type="EMBL" id="HBUE01279007">
    <property type="protein sequence ID" value="CAG6568049.1"/>
    <property type="molecule type" value="Transcribed_RNA"/>
</dbReference>
<reference evidence="2" key="1">
    <citation type="submission" date="2021-05" db="EMBL/GenBank/DDBJ databases">
        <authorList>
            <person name="Alioto T."/>
            <person name="Alioto T."/>
            <person name="Gomez Garrido J."/>
        </authorList>
    </citation>
    <scope>NUCLEOTIDE SEQUENCE</scope>
</reference>
<evidence type="ECO:0000256" key="1">
    <source>
        <dbReference type="SAM" id="MobiDB-lite"/>
    </source>
</evidence>
<dbReference type="EMBL" id="HBUE01173536">
    <property type="protein sequence ID" value="CAG6516550.1"/>
    <property type="molecule type" value="Transcribed_RNA"/>
</dbReference>
<organism evidence="2">
    <name type="scientific">Culex pipiens</name>
    <name type="common">House mosquito</name>
    <dbReference type="NCBI Taxonomy" id="7175"/>
    <lineage>
        <taxon>Eukaryota</taxon>
        <taxon>Metazoa</taxon>
        <taxon>Ecdysozoa</taxon>
        <taxon>Arthropoda</taxon>
        <taxon>Hexapoda</taxon>
        <taxon>Insecta</taxon>
        <taxon>Pterygota</taxon>
        <taxon>Neoptera</taxon>
        <taxon>Endopterygota</taxon>
        <taxon>Diptera</taxon>
        <taxon>Nematocera</taxon>
        <taxon>Culicoidea</taxon>
        <taxon>Culicidae</taxon>
        <taxon>Culicinae</taxon>
        <taxon>Culicini</taxon>
        <taxon>Culex</taxon>
        <taxon>Culex</taxon>
    </lineage>
</organism>
<accession>A0A8D8DRD7</accession>
<dbReference type="EMBL" id="HBUE01279004">
    <property type="protein sequence ID" value="CAG6568047.1"/>
    <property type="molecule type" value="Transcribed_RNA"/>
</dbReference>
<dbReference type="AlphaFoldDB" id="A0A8D8DRD7"/>
<evidence type="ECO:0000313" key="2">
    <source>
        <dbReference type="EMBL" id="CAG6516548.1"/>
    </source>
</evidence>
<feature type="region of interest" description="Disordered" evidence="1">
    <location>
        <begin position="163"/>
        <end position="198"/>
    </location>
</feature>
<sequence>MQRFSLPLLLLTQSEFSLHPDCWCCCSRCSLLSSSTLLRFTLFLLFTAPVPCRAPFLAVCRLPPSSVYSHSTTQASIASATFTHTLSSYNPSTFGGIRHHQSRWTLPNCNSLATNQLPSLCASSCTSSQQHCCCCCCCSNLLRSPAHELCWIKRKTALQLKRRTVSRRIQTPPRSRFGTQPGTKGPSPFPQVFCGHPD</sequence>
<protein>
    <submittedName>
        <fullName evidence="2">(northern house mosquito) hypothetical protein</fullName>
    </submittedName>
</protein>